<feature type="compositionally biased region" description="Polar residues" evidence="9">
    <location>
        <begin position="77"/>
        <end position="88"/>
    </location>
</feature>
<keyword evidence="6" id="KW-0963">Cytoplasm</keyword>
<evidence type="ECO:0000256" key="7">
    <source>
        <dbReference type="ARBA" id="ARBA00022553"/>
    </source>
</evidence>
<evidence type="ECO:0000313" key="10">
    <source>
        <dbReference type="EMBL" id="RUS72173.1"/>
    </source>
</evidence>
<dbReference type="InterPro" id="IPR033335">
    <property type="entry name" value="JUPITER"/>
</dbReference>
<comment type="subcellular location">
    <subcellularLocation>
        <location evidence="3">Cytoplasm</location>
    </subcellularLocation>
    <subcellularLocation>
        <location evidence="2">Nucleus</location>
    </subcellularLocation>
</comment>
<keyword evidence="8" id="KW-0539">Nucleus</keyword>
<dbReference type="OrthoDB" id="10071234at2759"/>
<dbReference type="Proteomes" id="UP000271974">
    <property type="component" value="Unassembled WGS sequence"/>
</dbReference>
<feature type="compositionally biased region" description="Basic and acidic residues" evidence="9">
    <location>
        <begin position="169"/>
        <end position="187"/>
    </location>
</feature>
<feature type="compositionally biased region" description="Polar residues" evidence="9">
    <location>
        <begin position="146"/>
        <end position="163"/>
    </location>
</feature>
<sequence length="368" mass="39499">MTTTATFQGMDENAKPSSRVLAPPGGGSSNIFGGYEDDSQKKNPRSNAQNVNKADNDIFGTGDQIDTGSSPGKKHNPNNVNCGNNDIFNTGLHAAPSQPKSRAPRSGDDSFLNLFGDSSAFSVRRESMDRDSALTRNPGHNDFTRDTTQSKGGTQCRNSNSFANVFGDGEPKSLRTPESKFKRMSDRDSFSTVFSQLKSPHGNSPGGFDTAFPAPPLATPSHVARAFYDDANNALPTSFNDLRLGAGEELVEDDHDINSSFSRVFGQYQANVTHKANRFSDRSEFNPITGVAYEQPEKREPQAAESTEGERDYAGQDGAAAAAERRPQQGQGQRGASSGIFGEPAPTAKPHASTRVSQPPGGRSTKLW</sequence>
<dbReference type="STRING" id="188477.A0A3S0Z761"/>
<keyword evidence="11" id="KW-1185">Reference proteome</keyword>
<evidence type="ECO:0000256" key="5">
    <source>
        <dbReference type="ARBA" id="ARBA00021471"/>
    </source>
</evidence>
<evidence type="ECO:0000256" key="1">
    <source>
        <dbReference type="ARBA" id="ARBA00003805"/>
    </source>
</evidence>
<gene>
    <name evidence="10" type="ORF">EGW08_020068</name>
</gene>
<feature type="region of interest" description="Disordered" evidence="9">
    <location>
        <begin position="1"/>
        <end position="110"/>
    </location>
</feature>
<dbReference type="PANTHER" id="PTHR34930:SF2">
    <property type="entry name" value="MICROTUBULE-ASSOCIATED PROTEIN JUPITER"/>
    <property type="match status" value="1"/>
</dbReference>
<evidence type="ECO:0000256" key="3">
    <source>
        <dbReference type="ARBA" id="ARBA00004496"/>
    </source>
</evidence>
<dbReference type="AlphaFoldDB" id="A0A3S0Z761"/>
<dbReference type="PANTHER" id="PTHR34930">
    <property type="entry name" value="GEO05313P1"/>
    <property type="match status" value="1"/>
</dbReference>
<comment type="similarity">
    <text evidence="4">Belongs to the MAP Jupiter family.</text>
</comment>
<evidence type="ECO:0000256" key="4">
    <source>
        <dbReference type="ARBA" id="ARBA00005344"/>
    </source>
</evidence>
<dbReference type="EMBL" id="RQTK01001102">
    <property type="protein sequence ID" value="RUS72173.1"/>
    <property type="molecule type" value="Genomic_DNA"/>
</dbReference>
<dbReference type="GO" id="GO:0005634">
    <property type="term" value="C:nucleus"/>
    <property type="evidence" value="ECO:0007669"/>
    <property type="project" value="UniProtKB-SubCell"/>
</dbReference>
<reference evidence="10 11" key="1">
    <citation type="submission" date="2019-01" db="EMBL/GenBank/DDBJ databases">
        <title>A draft genome assembly of the solar-powered sea slug Elysia chlorotica.</title>
        <authorList>
            <person name="Cai H."/>
            <person name="Li Q."/>
            <person name="Fang X."/>
            <person name="Li J."/>
            <person name="Curtis N.E."/>
            <person name="Altenburger A."/>
            <person name="Shibata T."/>
            <person name="Feng M."/>
            <person name="Maeda T."/>
            <person name="Schwartz J.A."/>
            <person name="Shigenobu S."/>
            <person name="Lundholm N."/>
            <person name="Nishiyama T."/>
            <person name="Yang H."/>
            <person name="Hasebe M."/>
            <person name="Li S."/>
            <person name="Pierce S.K."/>
            <person name="Wang J."/>
        </authorList>
    </citation>
    <scope>NUCLEOTIDE SEQUENCE [LARGE SCALE GENOMIC DNA]</scope>
    <source>
        <strain evidence="10">EC2010</strain>
        <tissue evidence="10">Whole organism of an adult</tissue>
    </source>
</reference>
<evidence type="ECO:0000313" key="11">
    <source>
        <dbReference type="Proteomes" id="UP000271974"/>
    </source>
</evidence>
<comment type="function">
    <text evidence="1">Binds to all microtubule populations.</text>
</comment>
<organism evidence="10 11">
    <name type="scientific">Elysia chlorotica</name>
    <name type="common">Eastern emerald elysia</name>
    <name type="synonym">Sea slug</name>
    <dbReference type="NCBI Taxonomy" id="188477"/>
    <lineage>
        <taxon>Eukaryota</taxon>
        <taxon>Metazoa</taxon>
        <taxon>Spiralia</taxon>
        <taxon>Lophotrochozoa</taxon>
        <taxon>Mollusca</taxon>
        <taxon>Gastropoda</taxon>
        <taxon>Heterobranchia</taxon>
        <taxon>Euthyneura</taxon>
        <taxon>Panpulmonata</taxon>
        <taxon>Sacoglossa</taxon>
        <taxon>Placobranchoidea</taxon>
        <taxon>Plakobranchidae</taxon>
        <taxon>Elysia</taxon>
    </lineage>
</organism>
<comment type="caution">
    <text evidence="10">The sequence shown here is derived from an EMBL/GenBank/DDBJ whole genome shotgun (WGS) entry which is preliminary data.</text>
</comment>
<feature type="compositionally biased region" description="Low complexity" evidence="9">
    <location>
        <begin position="315"/>
        <end position="336"/>
    </location>
</feature>
<feature type="compositionally biased region" description="Basic and acidic residues" evidence="9">
    <location>
        <begin position="295"/>
        <end position="314"/>
    </location>
</feature>
<feature type="region of interest" description="Disordered" evidence="9">
    <location>
        <begin position="125"/>
        <end position="187"/>
    </location>
</feature>
<feature type="region of interest" description="Disordered" evidence="9">
    <location>
        <begin position="279"/>
        <end position="368"/>
    </location>
</feature>
<evidence type="ECO:0000256" key="8">
    <source>
        <dbReference type="ARBA" id="ARBA00023242"/>
    </source>
</evidence>
<proteinExistence type="inferred from homology"/>
<dbReference type="GO" id="GO:0005737">
    <property type="term" value="C:cytoplasm"/>
    <property type="evidence" value="ECO:0007669"/>
    <property type="project" value="UniProtKB-SubCell"/>
</dbReference>
<evidence type="ECO:0000256" key="9">
    <source>
        <dbReference type="SAM" id="MobiDB-lite"/>
    </source>
</evidence>
<accession>A0A3S0Z761</accession>
<name>A0A3S0Z761_ELYCH</name>
<evidence type="ECO:0000256" key="2">
    <source>
        <dbReference type="ARBA" id="ARBA00004123"/>
    </source>
</evidence>
<evidence type="ECO:0000256" key="6">
    <source>
        <dbReference type="ARBA" id="ARBA00022490"/>
    </source>
</evidence>
<keyword evidence="7" id="KW-0597">Phosphoprotein</keyword>
<protein>
    <recommendedName>
        <fullName evidence="5">Microtubule-associated protein Jupiter</fullName>
    </recommendedName>
</protein>